<keyword evidence="3" id="KW-0732">Signal</keyword>
<dbReference type="InterPro" id="IPR029058">
    <property type="entry name" value="AB_hydrolase_fold"/>
</dbReference>
<dbReference type="STRING" id="1076935.U4LG17"/>
<dbReference type="EMBL" id="HF935497">
    <property type="protein sequence ID" value="CCX30843.1"/>
    <property type="molecule type" value="Genomic_DNA"/>
</dbReference>
<evidence type="ECO:0000256" key="2">
    <source>
        <dbReference type="ARBA" id="ARBA00023157"/>
    </source>
</evidence>
<dbReference type="PANTHER" id="PTHR33630:SF9">
    <property type="entry name" value="CUTINASE 4"/>
    <property type="match status" value="1"/>
</dbReference>
<protein>
    <submittedName>
        <fullName evidence="4">Similar to Probable cutinase Mb2006c acc. no. P63880</fullName>
    </submittedName>
</protein>
<feature type="signal peptide" evidence="3">
    <location>
        <begin position="1"/>
        <end position="17"/>
    </location>
</feature>
<name>U4LG17_PYROM</name>
<evidence type="ECO:0000256" key="3">
    <source>
        <dbReference type="SAM" id="SignalP"/>
    </source>
</evidence>
<keyword evidence="2" id="KW-1015">Disulfide bond</keyword>
<dbReference type="Gene3D" id="3.40.50.1820">
    <property type="entry name" value="alpha/beta hydrolase"/>
    <property type="match status" value="1"/>
</dbReference>
<dbReference type="InterPro" id="IPR000675">
    <property type="entry name" value="Cutinase/axe"/>
</dbReference>
<keyword evidence="1" id="KW-0378">Hydrolase</keyword>
<evidence type="ECO:0000256" key="1">
    <source>
        <dbReference type="ARBA" id="ARBA00022801"/>
    </source>
</evidence>
<dbReference type="SMART" id="SM01110">
    <property type="entry name" value="Cutinase"/>
    <property type="match status" value="1"/>
</dbReference>
<dbReference type="AlphaFoldDB" id="U4LG17"/>
<evidence type="ECO:0000313" key="4">
    <source>
        <dbReference type="EMBL" id="CCX30843.1"/>
    </source>
</evidence>
<dbReference type="Proteomes" id="UP000018144">
    <property type="component" value="Unassembled WGS sequence"/>
</dbReference>
<feature type="chain" id="PRO_5004652261" evidence="3">
    <location>
        <begin position="18"/>
        <end position="183"/>
    </location>
</feature>
<dbReference type="PANTHER" id="PTHR33630">
    <property type="entry name" value="CUTINASE RV1984C-RELATED-RELATED"/>
    <property type="match status" value="1"/>
</dbReference>
<reference evidence="4 5" key="1">
    <citation type="journal article" date="2013" name="PLoS Genet.">
        <title>The genome and development-dependent transcriptomes of Pyronema confluens: a window into fungal evolution.</title>
        <authorList>
            <person name="Traeger S."/>
            <person name="Altegoer F."/>
            <person name="Freitag M."/>
            <person name="Gabaldon T."/>
            <person name="Kempken F."/>
            <person name="Kumar A."/>
            <person name="Marcet-Houben M."/>
            <person name="Poggeler S."/>
            <person name="Stajich J.E."/>
            <person name="Nowrousian M."/>
        </authorList>
    </citation>
    <scope>NUCLEOTIDE SEQUENCE [LARGE SCALE GENOMIC DNA]</scope>
    <source>
        <strain evidence="5">CBS 100304</strain>
        <tissue evidence="4">Vegetative mycelium</tissue>
    </source>
</reference>
<dbReference type="Pfam" id="PF01083">
    <property type="entry name" value="Cutinase"/>
    <property type="match status" value="1"/>
</dbReference>
<sequence>MKFVALLSLVLAPLALASCPTTEVLFARGTFEPQGDGWIIGPFLHKDAAATLAESSFYNVVYPASPDFNTSTPVGTADMMRRITEQAKACPETEFVLTGYSQGVMVIHGVELSADLKQWVKAVVSFGDPCKWRAGYTWPIDSVNVWDKCVEDPVCTGGTGSILNHLSYMANTDEAVDFIRARV</sequence>
<accession>U4LG17</accession>
<dbReference type="OrthoDB" id="3225429at2759"/>
<dbReference type="SUPFAM" id="SSF53474">
    <property type="entry name" value="alpha/beta-Hydrolases"/>
    <property type="match status" value="1"/>
</dbReference>
<keyword evidence="5" id="KW-1185">Reference proteome</keyword>
<gene>
    <name evidence="4" type="ORF">PCON_09444</name>
</gene>
<proteinExistence type="predicted"/>
<evidence type="ECO:0000313" key="5">
    <source>
        <dbReference type="Proteomes" id="UP000018144"/>
    </source>
</evidence>
<dbReference type="GO" id="GO:0052689">
    <property type="term" value="F:carboxylic ester hydrolase activity"/>
    <property type="evidence" value="ECO:0007669"/>
    <property type="project" value="UniProtKB-ARBA"/>
</dbReference>
<dbReference type="PROSITE" id="PS51257">
    <property type="entry name" value="PROKAR_LIPOPROTEIN"/>
    <property type="match status" value="1"/>
</dbReference>
<organism evidence="4 5">
    <name type="scientific">Pyronema omphalodes (strain CBS 100304)</name>
    <name type="common">Pyronema confluens</name>
    <dbReference type="NCBI Taxonomy" id="1076935"/>
    <lineage>
        <taxon>Eukaryota</taxon>
        <taxon>Fungi</taxon>
        <taxon>Dikarya</taxon>
        <taxon>Ascomycota</taxon>
        <taxon>Pezizomycotina</taxon>
        <taxon>Pezizomycetes</taxon>
        <taxon>Pezizales</taxon>
        <taxon>Pyronemataceae</taxon>
        <taxon>Pyronema</taxon>
    </lineage>
</organism>
<dbReference type="eggNOG" id="ENOG502S6TR">
    <property type="taxonomic scope" value="Eukaryota"/>
</dbReference>